<dbReference type="InterPro" id="IPR001845">
    <property type="entry name" value="HTH_ArsR_DNA-bd_dom"/>
</dbReference>
<protein>
    <submittedName>
        <fullName evidence="5">ArsR family transcriptional regulator</fullName>
    </submittedName>
</protein>
<dbReference type="RefSeq" id="WP_149112183.1">
    <property type="nucleotide sequence ID" value="NZ_CP042425.1"/>
</dbReference>
<evidence type="ECO:0000256" key="2">
    <source>
        <dbReference type="ARBA" id="ARBA00023125"/>
    </source>
</evidence>
<evidence type="ECO:0000256" key="3">
    <source>
        <dbReference type="ARBA" id="ARBA00023163"/>
    </source>
</evidence>
<dbReference type="GO" id="GO:0003677">
    <property type="term" value="F:DNA binding"/>
    <property type="evidence" value="ECO:0007669"/>
    <property type="project" value="UniProtKB-KW"/>
</dbReference>
<dbReference type="InterPro" id="IPR036390">
    <property type="entry name" value="WH_DNA-bd_sf"/>
</dbReference>
<dbReference type="CDD" id="cd00090">
    <property type="entry name" value="HTH_ARSR"/>
    <property type="match status" value="1"/>
</dbReference>
<dbReference type="Gene3D" id="1.10.10.10">
    <property type="entry name" value="Winged helix-like DNA-binding domain superfamily/Winged helix DNA-binding domain"/>
    <property type="match status" value="1"/>
</dbReference>
<gene>
    <name evidence="5" type="ORF">PX52LOC_04590</name>
</gene>
<proteinExistence type="predicted"/>
<dbReference type="InterPro" id="IPR036388">
    <property type="entry name" value="WH-like_DNA-bd_sf"/>
</dbReference>
<keyword evidence="6" id="KW-1185">Reference proteome</keyword>
<dbReference type="PANTHER" id="PTHR43132">
    <property type="entry name" value="ARSENICAL RESISTANCE OPERON REPRESSOR ARSR-RELATED"/>
    <property type="match status" value="1"/>
</dbReference>
<dbReference type="InterPro" id="IPR051011">
    <property type="entry name" value="Metal_resp_trans_reg"/>
</dbReference>
<feature type="domain" description="HTH arsR-type" evidence="4">
    <location>
        <begin position="2"/>
        <end position="97"/>
    </location>
</feature>
<dbReference type="GO" id="GO:0003700">
    <property type="term" value="F:DNA-binding transcription factor activity"/>
    <property type="evidence" value="ECO:0007669"/>
    <property type="project" value="InterPro"/>
</dbReference>
<evidence type="ECO:0000313" key="5">
    <source>
        <dbReference type="EMBL" id="QEL17594.1"/>
    </source>
</evidence>
<evidence type="ECO:0000256" key="1">
    <source>
        <dbReference type="ARBA" id="ARBA00023015"/>
    </source>
</evidence>
<dbReference type="PANTHER" id="PTHR43132:SF2">
    <property type="entry name" value="ARSENICAL RESISTANCE OPERON REPRESSOR ARSR-RELATED"/>
    <property type="match status" value="1"/>
</dbReference>
<dbReference type="PROSITE" id="PS50987">
    <property type="entry name" value="HTH_ARSR_2"/>
    <property type="match status" value="1"/>
</dbReference>
<dbReference type="SUPFAM" id="SSF46785">
    <property type="entry name" value="Winged helix' DNA-binding domain"/>
    <property type="match status" value="1"/>
</dbReference>
<dbReference type="Proteomes" id="UP000324974">
    <property type="component" value="Chromosome"/>
</dbReference>
<dbReference type="SMART" id="SM00418">
    <property type="entry name" value="HTH_ARSR"/>
    <property type="match status" value="1"/>
</dbReference>
<name>A0A5C1AKB5_9BACT</name>
<keyword evidence="2" id="KW-0238">DNA-binding</keyword>
<dbReference type="EMBL" id="CP042425">
    <property type="protein sequence ID" value="QEL17594.1"/>
    <property type="molecule type" value="Genomic_DNA"/>
</dbReference>
<accession>A0A5C1AKB5</accession>
<evidence type="ECO:0000259" key="4">
    <source>
        <dbReference type="PROSITE" id="PS50987"/>
    </source>
</evidence>
<keyword evidence="3" id="KW-0804">Transcription</keyword>
<organism evidence="5 6">
    <name type="scientific">Limnoglobus roseus</name>
    <dbReference type="NCBI Taxonomy" id="2598579"/>
    <lineage>
        <taxon>Bacteria</taxon>
        <taxon>Pseudomonadati</taxon>
        <taxon>Planctomycetota</taxon>
        <taxon>Planctomycetia</taxon>
        <taxon>Gemmatales</taxon>
        <taxon>Gemmataceae</taxon>
        <taxon>Limnoglobus</taxon>
    </lineage>
</organism>
<dbReference type="AlphaFoldDB" id="A0A5C1AKB5"/>
<dbReference type="OrthoDB" id="9802016at2"/>
<dbReference type="KEGG" id="lrs:PX52LOC_04590"/>
<dbReference type="InterPro" id="IPR011991">
    <property type="entry name" value="ArsR-like_HTH"/>
</dbReference>
<keyword evidence="1" id="KW-0805">Transcription regulation</keyword>
<reference evidence="6" key="1">
    <citation type="submission" date="2019-08" db="EMBL/GenBank/DDBJ databases">
        <title>Limnoglobus roseus gen. nov., sp. nov., a novel freshwater planctomycete with a giant genome from the family Gemmataceae.</title>
        <authorList>
            <person name="Kulichevskaya I.S."/>
            <person name="Naumoff D.G."/>
            <person name="Miroshnikov K."/>
            <person name="Ivanova A."/>
            <person name="Philippov D.A."/>
            <person name="Hakobyan A."/>
            <person name="Rijpstra I.C."/>
            <person name="Sinninghe Damste J.S."/>
            <person name="Liesack W."/>
            <person name="Dedysh S.N."/>
        </authorList>
    </citation>
    <scope>NUCLEOTIDE SEQUENCE [LARGE SCALE GENOMIC DNA]</scope>
    <source>
        <strain evidence="6">PX52</strain>
    </source>
</reference>
<evidence type="ECO:0000313" key="6">
    <source>
        <dbReference type="Proteomes" id="UP000324974"/>
    </source>
</evidence>
<sequence>MTDDPSDHSPIEMLRALGEPTRIRIVDEIAAGGPLGVAVLAGRLGLPYMAVWHNLSSLRRARVLAVRRCGQFIEYSFAPGVFTPSADGGELGTLNVGAWRISIGRTAEK</sequence>